<gene>
    <name evidence="1" type="primary">ORF199027</name>
</gene>
<sequence>MNQTMYYPMYTLCGQNATSSTRGEAEVTVQTTFEAETHDDGENGFFADFIK</sequence>
<protein>
    <submittedName>
        <fullName evidence="1">Uncharacterized protein</fullName>
    </submittedName>
</protein>
<name>A0A0B7BPN7_9EUPU</name>
<reference evidence="1" key="1">
    <citation type="submission" date="2014-12" db="EMBL/GenBank/DDBJ databases">
        <title>Insight into the proteome of Arion vulgaris.</title>
        <authorList>
            <person name="Aradska J."/>
            <person name="Bulat T."/>
            <person name="Smidak R."/>
            <person name="Sarate P."/>
            <person name="Gangsoo J."/>
            <person name="Sialana F."/>
            <person name="Bilban M."/>
            <person name="Lubec G."/>
        </authorList>
    </citation>
    <scope>NUCLEOTIDE SEQUENCE</scope>
    <source>
        <tissue evidence="1">Skin</tissue>
    </source>
</reference>
<proteinExistence type="predicted"/>
<organism evidence="1">
    <name type="scientific">Arion vulgaris</name>
    <dbReference type="NCBI Taxonomy" id="1028688"/>
    <lineage>
        <taxon>Eukaryota</taxon>
        <taxon>Metazoa</taxon>
        <taxon>Spiralia</taxon>
        <taxon>Lophotrochozoa</taxon>
        <taxon>Mollusca</taxon>
        <taxon>Gastropoda</taxon>
        <taxon>Heterobranchia</taxon>
        <taxon>Euthyneura</taxon>
        <taxon>Panpulmonata</taxon>
        <taxon>Eupulmonata</taxon>
        <taxon>Stylommatophora</taxon>
        <taxon>Helicina</taxon>
        <taxon>Arionoidea</taxon>
        <taxon>Arionidae</taxon>
        <taxon>Arion</taxon>
    </lineage>
</organism>
<dbReference type="AlphaFoldDB" id="A0A0B7BPN7"/>
<dbReference type="EMBL" id="HACG01047255">
    <property type="protein sequence ID" value="CEK94120.1"/>
    <property type="molecule type" value="Transcribed_RNA"/>
</dbReference>
<evidence type="ECO:0000313" key="1">
    <source>
        <dbReference type="EMBL" id="CEK94120.1"/>
    </source>
</evidence>
<accession>A0A0B7BPN7</accession>